<evidence type="ECO:0000256" key="5">
    <source>
        <dbReference type="SAM" id="SignalP"/>
    </source>
</evidence>
<dbReference type="AlphaFoldDB" id="A0AAJ7UCC6"/>
<dbReference type="PRINTS" id="PR00837">
    <property type="entry name" value="V5TPXLIKE"/>
</dbReference>
<evidence type="ECO:0000256" key="4">
    <source>
        <dbReference type="SAM" id="MobiDB-lite"/>
    </source>
</evidence>
<dbReference type="PROSITE" id="PS01009">
    <property type="entry name" value="CRISP_1"/>
    <property type="match status" value="1"/>
</dbReference>
<dbReference type="PANTHER" id="PTHR10334">
    <property type="entry name" value="CYSTEINE-RICH SECRETORY PROTEIN-RELATED"/>
    <property type="match status" value="1"/>
</dbReference>
<evidence type="ECO:0000259" key="6">
    <source>
        <dbReference type="PROSITE" id="PS51670"/>
    </source>
</evidence>
<evidence type="ECO:0000256" key="1">
    <source>
        <dbReference type="ARBA" id="ARBA00009923"/>
    </source>
</evidence>
<keyword evidence="5" id="KW-0732">Signal</keyword>
<accession>A0AAJ7UCC6</accession>
<feature type="region of interest" description="Disordered" evidence="4">
    <location>
        <begin position="90"/>
        <end position="114"/>
    </location>
</feature>
<dbReference type="InterPro" id="IPR001283">
    <property type="entry name" value="CRISP-related"/>
</dbReference>
<organism evidence="7 8">
    <name type="scientific">Petromyzon marinus</name>
    <name type="common">Sea lamprey</name>
    <dbReference type="NCBI Taxonomy" id="7757"/>
    <lineage>
        <taxon>Eukaryota</taxon>
        <taxon>Metazoa</taxon>
        <taxon>Chordata</taxon>
        <taxon>Craniata</taxon>
        <taxon>Vertebrata</taxon>
        <taxon>Cyclostomata</taxon>
        <taxon>Hyperoartia</taxon>
        <taxon>Petromyzontiformes</taxon>
        <taxon>Petromyzontidae</taxon>
        <taxon>Petromyzon</taxon>
    </lineage>
</organism>
<keyword evidence="7" id="KW-1185">Reference proteome</keyword>
<dbReference type="Proteomes" id="UP001318040">
    <property type="component" value="Chromosome 60"/>
</dbReference>
<dbReference type="SUPFAM" id="SSF57546">
    <property type="entry name" value="Crisp domain-like"/>
    <property type="match status" value="1"/>
</dbReference>
<dbReference type="InterPro" id="IPR013871">
    <property type="entry name" value="Cysteine_rich_secretory"/>
</dbReference>
<dbReference type="InterPro" id="IPR014044">
    <property type="entry name" value="CAP_dom"/>
</dbReference>
<dbReference type="InterPro" id="IPR035940">
    <property type="entry name" value="CAP_sf"/>
</dbReference>
<dbReference type="PROSITE" id="PS01010">
    <property type="entry name" value="CRISP_2"/>
    <property type="match status" value="1"/>
</dbReference>
<feature type="domain" description="ShKT" evidence="6">
    <location>
        <begin position="230"/>
        <end position="267"/>
    </location>
</feature>
<keyword evidence="2" id="KW-1015">Disulfide bond</keyword>
<evidence type="ECO:0000256" key="2">
    <source>
        <dbReference type="ARBA" id="ARBA00023157"/>
    </source>
</evidence>
<dbReference type="SUPFAM" id="SSF55797">
    <property type="entry name" value="PR-1-like"/>
    <property type="match status" value="1"/>
</dbReference>
<name>A0AAJ7UCC6_PETMA</name>
<dbReference type="InterPro" id="IPR002413">
    <property type="entry name" value="V5_allergen-like"/>
</dbReference>
<dbReference type="Pfam" id="PF00188">
    <property type="entry name" value="CAP"/>
    <property type="match status" value="1"/>
</dbReference>
<dbReference type="PROSITE" id="PS51670">
    <property type="entry name" value="SHKT"/>
    <property type="match status" value="1"/>
</dbReference>
<dbReference type="InterPro" id="IPR042076">
    <property type="entry name" value="Crisp-like_dom"/>
</dbReference>
<dbReference type="Gene3D" id="3.40.33.10">
    <property type="entry name" value="CAP"/>
    <property type="match status" value="1"/>
</dbReference>
<dbReference type="KEGG" id="pmrn:116955596"/>
<reference evidence="8" key="1">
    <citation type="submission" date="2025-08" db="UniProtKB">
        <authorList>
            <consortium name="RefSeq"/>
        </authorList>
    </citation>
    <scope>IDENTIFICATION</scope>
    <source>
        <tissue evidence="8">Sperm</tissue>
    </source>
</reference>
<protein>
    <submittedName>
        <fullName evidence="8">Cysteine-rich venom protein-like isoform X1</fullName>
    </submittedName>
</protein>
<feature type="signal peptide" evidence="5">
    <location>
        <begin position="1"/>
        <end position="24"/>
    </location>
</feature>
<evidence type="ECO:0000313" key="8">
    <source>
        <dbReference type="RefSeq" id="XP_032832636.1"/>
    </source>
</evidence>
<dbReference type="SMART" id="SM00198">
    <property type="entry name" value="SCP"/>
    <property type="match status" value="1"/>
</dbReference>
<sequence>MSTNLVTPAVAALAVVFMASVVAATSVDDWKLLDTTLPANQEVIVNVHNELRRNVAPTASNMLKMAYNEQAAGNSRLSAAACSSTHSARSARTWKTPQADDLTMHEPGSSSSSEWDCGENIFMSSNPRSWDEVVHSWYDEVTSPGFQYGKGATGPGAVGHYTQVVWYKSHQVGCAVNYCPNHPGDLKYFYVCQYCPTGNLDTRINKPYDLGTPCQACPHSCDNNLCTNPCPYADKYNNCRELFNTYGCGNNSGGTFVQANCPATCKCRTEVQ</sequence>
<dbReference type="Gene3D" id="1.10.10.740">
    <property type="entry name" value="Crisp domain"/>
    <property type="match status" value="1"/>
</dbReference>
<dbReference type="InterPro" id="IPR003582">
    <property type="entry name" value="ShKT_dom"/>
</dbReference>
<comment type="similarity">
    <text evidence="1">Belongs to the CRISP family.</text>
</comment>
<dbReference type="InterPro" id="IPR018244">
    <property type="entry name" value="Allrgn_V5/Tpx1_CS"/>
</dbReference>
<proteinExistence type="inferred from homology"/>
<gene>
    <name evidence="8" type="primary">LOC116955596</name>
</gene>
<dbReference type="GO" id="GO:0005576">
    <property type="term" value="C:extracellular region"/>
    <property type="evidence" value="ECO:0007669"/>
    <property type="project" value="InterPro"/>
</dbReference>
<dbReference type="RefSeq" id="XP_032832636.1">
    <property type="nucleotide sequence ID" value="XM_032976745.1"/>
</dbReference>
<comment type="caution">
    <text evidence="3">Lacks conserved residue(s) required for the propagation of feature annotation.</text>
</comment>
<dbReference type="FunFam" id="1.10.10.740:FF:000001">
    <property type="entry name" value="Cysteine-rich secretory protein 2"/>
    <property type="match status" value="1"/>
</dbReference>
<dbReference type="FunFam" id="3.40.33.10:FF:000005">
    <property type="entry name" value="Cysteine-rich secretory protein 2"/>
    <property type="match status" value="1"/>
</dbReference>
<evidence type="ECO:0000256" key="3">
    <source>
        <dbReference type="PROSITE-ProRule" id="PRU01005"/>
    </source>
</evidence>
<evidence type="ECO:0000313" key="7">
    <source>
        <dbReference type="Proteomes" id="UP001318040"/>
    </source>
</evidence>
<feature type="chain" id="PRO_5042526196" evidence="5">
    <location>
        <begin position="25"/>
        <end position="272"/>
    </location>
</feature>
<dbReference type="PRINTS" id="PR00838">
    <property type="entry name" value="V5ALLERGEN"/>
</dbReference>
<dbReference type="Pfam" id="PF08562">
    <property type="entry name" value="Crisp"/>
    <property type="match status" value="1"/>
</dbReference>